<accession>A0A0C2GXL5</accession>
<dbReference type="InterPro" id="IPR038291">
    <property type="entry name" value="SAP30_C_sf"/>
</dbReference>
<evidence type="ECO:0000313" key="1">
    <source>
        <dbReference type="EMBL" id="KIH66270.1"/>
    </source>
</evidence>
<evidence type="ECO:0000313" key="2">
    <source>
        <dbReference type="Proteomes" id="UP000054047"/>
    </source>
</evidence>
<organism evidence="1 2">
    <name type="scientific">Ancylostoma duodenale</name>
    <dbReference type="NCBI Taxonomy" id="51022"/>
    <lineage>
        <taxon>Eukaryota</taxon>
        <taxon>Metazoa</taxon>
        <taxon>Ecdysozoa</taxon>
        <taxon>Nematoda</taxon>
        <taxon>Chromadorea</taxon>
        <taxon>Rhabditida</taxon>
        <taxon>Rhabditina</taxon>
        <taxon>Rhabditomorpha</taxon>
        <taxon>Strongyloidea</taxon>
        <taxon>Ancylostomatidae</taxon>
        <taxon>Ancylostomatinae</taxon>
        <taxon>Ancylostoma</taxon>
    </lineage>
</organism>
<reference evidence="1 2" key="1">
    <citation type="submission" date="2013-12" db="EMBL/GenBank/DDBJ databases">
        <title>Draft genome of the parsitic nematode Ancylostoma duodenale.</title>
        <authorList>
            <person name="Mitreva M."/>
        </authorList>
    </citation>
    <scope>NUCLEOTIDE SEQUENCE [LARGE SCALE GENOMIC DNA]</scope>
    <source>
        <strain evidence="1 2">Zhejiang</strain>
    </source>
</reference>
<dbReference type="AlphaFoldDB" id="A0A0C2GXL5"/>
<dbReference type="Gene3D" id="6.10.160.20">
    <property type="match status" value="1"/>
</dbReference>
<proteinExistence type="predicted"/>
<name>A0A0C2GXL5_9BILA</name>
<keyword evidence="2" id="KW-1185">Reference proteome</keyword>
<sequence>MSCEVTGLHISDLWIYFMQFDLCFVILNLQSGERCCVAVKFLCGWMRCNRKRSQRVLNAHLERLTLLKKLNVAICDEDPHMGICLFHWRLINYGKPGVALTNEELNSWEADETRLEKCEHSEDSMLEGVESHFERLPVRASDAIVHFIYTAKNRMNTVE</sequence>
<dbReference type="EMBL" id="KN727191">
    <property type="protein sequence ID" value="KIH66270.1"/>
    <property type="molecule type" value="Genomic_DNA"/>
</dbReference>
<dbReference type="Proteomes" id="UP000054047">
    <property type="component" value="Unassembled WGS sequence"/>
</dbReference>
<protein>
    <submittedName>
        <fullName evidence="1">Uncharacterized protein</fullName>
    </submittedName>
</protein>
<gene>
    <name evidence="1" type="ORF">ANCDUO_03400</name>
</gene>
<dbReference type="OrthoDB" id="510958at2759"/>